<dbReference type="PANTHER" id="PTHR31086">
    <property type="entry name" value="ALUMINUM-ACTIVATED MALATE TRANSPORTER 10"/>
    <property type="match status" value="1"/>
</dbReference>
<feature type="transmembrane region" description="Helical" evidence="9">
    <location>
        <begin position="136"/>
        <end position="156"/>
    </location>
</feature>
<feature type="transmembrane region" description="Helical" evidence="9">
    <location>
        <begin position="110"/>
        <end position="129"/>
    </location>
</feature>
<evidence type="ECO:0000256" key="9">
    <source>
        <dbReference type="SAM" id="Phobius"/>
    </source>
</evidence>
<protein>
    <recommendedName>
        <fullName evidence="12">Aluminum-activated malate transporter 2-like</fullName>
    </recommendedName>
</protein>
<proteinExistence type="inferred from homology"/>
<evidence type="ECO:0000313" key="10">
    <source>
        <dbReference type="EMBL" id="CAI0544004.1"/>
    </source>
</evidence>
<name>A0AAV0QEM9_9ROSI</name>
<dbReference type="Pfam" id="PF11744">
    <property type="entry name" value="ALMT"/>
    <property type="match status" value="2"/>
</dbReference>
<comment type="subcellular location">
    <subcellularLocation>
        <location evidence="1">Membrane</location>
        <topology evidence="1">Multi-pass membrane protein</topology>
    </subcellularLocation>
</comment>
<evidence type="ECO:0000256" key="1">
    <source>
        <dbReference type="ARBA" id="ARBA00004141"/>
    </source>
</evidence>
<keyword evidence="6" id="KW-0406">Ion transport</keyword>
<comment type="caution">
    <text evidence="10">The sequence shown here is derived from an EMBL/GenBank/DDBJ whole genome shotgun (WGS) entry which is preliminary data.</text>
</comment>
<feature type="transmembrane region" description="Helical" evidence="9">
    <location>
        <begin position="53"/>
        <end position="72"/>
    </location>
</feature>
<keyword evidence="11" id="KW-1185">Reference proteome</keyword>
<evidence type="ECO:0000256" key="3">
    <source>
        <dbReference type="ARBA" id="ARBA00022448"/>
    </source>
</evidence>
<evidence type="ECO:0000256" key="8">
    <source>
        <dbReference type="ARBA" id="ARBA00023303"/>
    </source>
</evidence>
<dbReference type="AlphaFoldDB" id="A0AAV0QEM9"/>
<gene>
    <name evidence="10" type="ORF">LITE_LOCUS43023</name>
</gene>
<feature type="transmembrane region" description="Helical" evidence="9">
    <location>
        <begin position="168"/>
        <end position="190"/>
    </location>
</feature>
<dbReference type="Proteomes" id="UP001154282">
    <property type="component" value="Unassembled WGS sequence"/>
</dbReference>
<evidence type="ECO:0000256" key="4">
    <source>
        <dbReference type="ARBA" id="ARBA00022692"/>
    </source>
</evidence>
<sequence>MPAAVKNKIAGFMNSLIELARDDPRRVIHSLKVGIALSFVSVFYYYQPLYDDFGVSAMWAVMTVVVVSEFSVGATLGKGLNRGMATLLAGALGIGAHHVANQFGHAGEPFVIGFFVFMLAAVTTFVRFIPGVKARYDYGLLIFILTFSFVSVSGYRDDEILDVAQKRVSTIMIGASVCVIVSIALFPVWAGEDLHYLIALNLEKLGNFLEGITRSISKRNLAQDPERDFAYSARKMDAFTGFGDEYFQDQESKTEDLASTLQDYRSILNSKNTEESLANFARWEPCHGRFQFRHPWKLYLQIGTLARQCAYRIEALNRYLTAEIQTPVSVRAKIKEPGTKMSRECGRALKEMSTAIKAMCQPCASDVHIEASKAAAKGLNSLLKSGIWEGIDLLQVTPVATVASLLIDVVNCTEKIADAVAELASKAEFKRLSDGAPSPEKLVRRGHVAITVEESNMNNRASDE</sequence>
<evidence type="ECO:0000256" key="7">
    <source>
        <dbReference type="ARBA" id="ARBA00023136"/>
    </source>
</evidence>
<evidence type="ECO:0000256" key="5">
    <source>
        <dbReference type="ARBA" id="ARBA00022989"/>
    </source>
</evidence>
<evidence type="ECO:0008006" key="12">
    <source>
        <dbReference type="Google" id="ProtNLM"/>
    </source>
</evidence>
<reference evidence="10" key="1">
    <citation type="submission" date="2022-08" db="EMBL/GenBank/DDBJ databases">
        <authorList>
            <person name="Gutierrez-Valencia J."/>
        </authorList>
    </citation>
    <scope>NUCLEOTIDE SEQUENCE</scope>
</reference>
<accession>A0AAV0QEM9</accession>
<keyword evidence="3" id="KW-0813">Transport</keyword>
<evidence type="ECO:0000256" key="6">
    <source>
        <dbReference type="ARBA" id="ARBA00023065"/>
    </source>
</evidence>
<evidence type="ECO:0000256" key="2">
    <source>
        <dbReference type="ARBA" id="ARBA00007079"/>
    </source>
</evidence>
<keyword evidence="7 9" id="KW-0472">Membrane</keyword>
<dbReference type="GO" id="GO:0016020">
    <property type="term" value="C:membrane"/>
    <property type="evidence" value="ECO:0007669"/>
    <property type="project" value="UniProtKB-SubCell"/>
</dbReference>
<keyword evidence="4 9" id="KW-0812">Transmembrane</keyword>
<dbReference type="InterPro" id="IPR020966">
    <property type="entry name" value="ALMT"/>
</dbReference>
<dbReference type="EMBL" id="CAMGYJ010000009">
    <property type="protein sequence ID" value="CAI0544004.1"/>
    <property type="molecule type" value="Genomic_DNA"/>
</dbReference>
<evidence type="ECO:0000313" key="11">
    <source>
        <dbReference type="Proteomes" id="UP001154282"/>
    </source>
</evidence>
<dbReference type="GO" id="GO:0015743">
    <property type="term" value="P:malate transport"/>
    <property type="evidence" value="ECO:0007669"/>
    <property type="project" value="InterPro"/>
</dbReference>
<feature type="transmembrane region" description="Helical" evidence="9">
    <location>
        <begin position="27"/>
        <end position="47"/>
    </location>
</feature>
<comment type="similarity">
    <text evidence="2">Belongs to the aromatic acid exporter (TC 2.A.85) family.</text>
</comment>
<keyword evidence="8" id="KW-0407">Ion channel</keyword>
<organism evidence="10 11">
    <name type="scientific">Linum tenue</name>
    <dbReference type="NCBI Taxonomy" id="586396"/>
    <lineage>
        <taxon>Eukaryota</taxon>
        <taxon>Viridiplantae</taxon>
        <taxon>Streptophyta</taxon>
        <taxon>Embryophyta</taxon>
        <taxon>Tracheophyta</taxon>
        <taxon>Spermatophyta</taxon>
        <taxon>Magnoliopsida</taxon>
        <taxon>eudicotyledons</taxon>
        <taxon>Gunneridae</taxon>
        <taxon>Pentapetalae</taxon>
        <taxon>rosids</taxon>
        <taxon>fabids</taxon>
        <taxon>Malpighiales</taxon>
        <taxon>Linaceae</taxon>
        <taxon>Linum</taxon>
    </lineage>
</organism>
<dbReference type="GO" id="GO:0034220">
    <property type="term" value="P:monoatomic ion transmembrane transport"/>
    <property type="evidence" value="ECO:0007669"/>
    <property type="project" value="UniProtKB-KW"/>
</dbReference>
<keyword evidence="5 9" id="KW-1133">Transmembrane helix</keyword>